<dbReference type="GeneID" id="43277452"/>
<accession>A0A1C6U5X3</accession>
<organism evidence="3 4">
    <name type="scientific">Micromonospora chersina</name>
    <dbReference type="NCBI Taxonomy" id="47854"/>
    <lineage>
        <taxon>Bacteria</taxon>
        <taxon>Bacillati</taxon>
        <taxon>Actinomycetota</taxon>
        <taxon>Actinomycetes</taxon>
        <taxon>Micromonosporales</taxon>
        <taxon>Micromonosporaceae</taxon>
        <taxon>Micromonospora</taxon>
    </lineage>
</organism>
<protein>
    <recommendedName>
        <fullName evidence="5">Lipoprotein</fullName>
    </recommendedName>
</protein>
<dbReference type="STRING" id="47854.GA0070603_0777"/>
<proteinExistence type="predicted"/>
<evidence type="ECO:0008006" key="5">
    <source>
        <dbReference type="Google" id="ProtNLM"/>
    </source>
</evidence>
<gene>
    <name evidence="3" type="ORF">GA0070603_0777</name>
</gene>
<name>A0A1C6U5X3_9ACTN</name>
<dbReference type="Proteomes" id="UP000198605">
    <property type="component" value="Unassembled WGS sequence"/>
</dbReference>
<feature type="region of interest" description="Disordered" evidence="1">
    <location>
        <begin position="214"/>
        <end position="238"/>
    </location>
</feature>
<feature type="chain" id="PRO_5008747396" description="Lipoprotein" evidence="2">
    <location>
        <begin position="24"/>
        <end position="255"/>
    </location>
</feature>
<dbReference type="OrthoDB" id="9813056at2"/>
<evidence type="ECO:0000313" key="4">
    <source>
        <dbReference type="Proteomes" id="UP000198605"/>
    </source>
</evidence>
<dbReference type="AlphaFoldDB" id="A0A1C6U5X3"/>
<reference evidence="4" key="1">
    <citation type="submission" date="2016-06" db="EMBL/GenBank/DDBJ databases">
        <authorList>
            <person name="Varghese N."/>
            <person name="Submissions Spin"/>
        </authorList>
    </citation>
    <scope>NUCLEOTIDE SEQUENCE [LARGE SCALE GENOMIC DNA]</scope>
    <source>
        <strain evidence="4">DSM 44151</strain>
    </source>
</reference>
<feature type="signal peptide" evidence="2">
    <location>
        <begin position="1"/>
        <end position="23"/>
    </location>
</feature>
<dbReference type="EMBL" id="FMIB01000002">
    <property type="protein sequence ID" value="SCL49422.1"/>
    <property type="molecule type" value="Genomic_DNA"/>
</dbReference>
<keyword evidence="4" id="KW-1185">Reference proteome</keyword>
<dbReference type="RefSeq" id="WP_139131795.1">
    <property type="nucleotide sequence ID" value="NZ_FMIB01000002.1"/>
</dbReference>
<evidence type="ECO:0000313" key="3">
    <source>
        <dbReference type="EMBL" id="SCL49422.1"/>
    </source>
</evidence>
<evidence type="ECO:0000256" key="2">
    <source>
        <dbReference type="SAM" id="SignalP"/>
    </source>
</evidence>
<sequence>MRLRLSVATMLALQLTLTGCGVAWDLAGGGAEASPTPDSAGALRTAAEALDRGPYSFQFRTHDTIGVGAVDGANGWLRLRAVGGDAGKARVTFEVLHRDGVHLARSNPLTGDRWTRIDVRKVDPAARARLERFGDPAHATDLFAGVVSAEPTGTGRYRGTLDLTRVPGVEHNGLVDEKRLAALTAQQRAAVAFEASVDDQQRLLGLRFTLPAAGGEPEQPSEISYSQHGFKPDLGAPFEGRIDPAPAAVYEVLNG</sequence>
<evidence type="ECO:0000256" key="1">
    <source>
        <dbReference type="SAM" id="MobiDB-lite"/>
    </source>
</evidence>
<dbReference type="PROSITE" id="PS51257">
    <property type="entry name" value="PROKAR_LIPOPROTEIN"/>
    <property type="match status" value="1"/>
</dbReference>
<keyword evidence="2" id="KW-0732">Signal</keyword>